<accession>A0A1V5SBM8</accession>
<name>A0A1V5SBM8_9BACT</name>
<comment type="caution">
    <text evidence="1">The sequence shown here is derived from an EMBL/GenBank/DDBJ whole genome shotgun (WGS) entry which is preliminary data.</text>
</comment>
<dbReference type="EMBL" id="MWBO01000055">
    <property type="protein sequence ID" value="OQA51939.1"/>
    <property type="molecule type" value="Genomic_DNA"/>
</dbReference>
<evidence type="ECO:0000313" key="1">
    <source>
        <dbReference type="EMBL" id="OQA51939.1"/>
    </source>
</evidence>
<reference evidence="1" key="1">
    <citation type="submission" date="2017-02" db="EMBL/GenBank/DDBJ databases">
        <title>Delving into the versatile metabolic prowess of the omnipresent phylum Bacteroidetes.</title>
        <authorList>
            <person name="Nobu M.K."/>
            <person name="Mei R."/>
            <person name="Narihiro T."/>
            <person name="Kuroda K."/>
            <person name="Liu W.-T."/>
        </authorList>
    </citation>
    <scope>NUCLEOTIDE SEQUENCE</scope>
    <source>
        <strain evidence="1">ADurb.Bin280</strain>
    </source>
</reference>
<gene>
    <name evidence="1" type="ORF">BWY43_00742</name>
</gene>
<protein>
    <submittedName>
        <fullName evidence="1">Uncharacterized protein</fullName>
    </submittedName>
</protein>
<organism evidence="1">
    <name type="scientific">candidate division WS2 bacterium ADurb.Bin280</name>
    <dbReference type="NCBI Taxonomy" id="1852829"/>
    <lineage>
        <taxon>Bacteria</taxon>
        <taxon>candidate division WS2</taxon>
    </lineage>
</organism>
<dbReference type="AlphaFoldDB" id="A0A1V5SBM8"/>
<dbReference type="Proteomes" id="UP000485367">
    <property type="component" value="Unassembled WGS sequence"/>
</dbReference>
<proteinExistence type="predicted"/>
<sequence length="67" mass="7196">MTTEATPRPVPIQAGSHDVMFAQVVAYTNMTVQSLVALIQEAGLASELLRHCAIRGAAAEIERICDE</sequence>